<evidence type="ECO:0000256" key="1">
    <source>
        <dbReference type="ARBA" id="ARBA00022692"/>
    </source>
</evidence>
<keyword evidence="7" id="KW-1185">Reference proteome</keyword>
<dbReference type="InterPro" id="IPR036259">
    <property type="entry name" value="MFS_trans_sf"/>
</dbReference>
<name>A0A657LTD3_9HYPH</name>
<comment type="caution">
    <text evidence="6">The sequence shown here is derived from an EMBL/GenBank/DDBJ whole genome shotgun (WGS) entry which is preliminary data.</text>
</comment>
<dbReference type="InterPro" id="IPR010645">
    <property type="entry name" value="MFS_4"/>
</dbReference>
<dbReference type="CDD" id="cd06180">
    <property type="entry name" value="MFS_YjiJ"/>
    <property type="match status" value="1"/>
</dbReference>
<feature type="domain" description="Major facilitator superfamily (MFS) profile" evidence="5">
    <location>
        <begin position="1"/>
        <end position="368"/>
    </location>
</feature>
<feature type="transmembrane region" description="Helical" evidence="4">
    <location>
        <begin position="116"/>
        <end position="137"/>
    </location>
</feature>
<feature type="transmembrane region" description="Helical" evidence="4">
    <location>
        <begin position="85"/>
        <end position="104"/>
    </location>
</feature>
<proteinExistence type="predicted"/>
<dbReference type="Gene3D" id="1.20.1250.20">
    <property type="entry name" value="MFS general substrate transporter like domains"/>
    <property type="match status" value="2"/>
</dbReference>
<dbReference type="Pfam" id="PF06779">
    <property type="entry name" value="MFS_4"/>
    <property type="match status" value="1"/>
</dbReference>
<keyword evidence="1 4" id="KW-0812">Transmembrane</keyword>
<organism evidence="6 7">
    <name type="scientific">Pararhizobium antarcticum</name>
    <dbReference type="NCBI Taxonomy" id="1798805"/>
    <lineage>
        <taxon>Bacteria</taxon>
        <taxon>Pseudomonadati</taxon>
        <taxon>Pseudomonadota</taxon>
        <taxon>Alphaproteobacteria</taxon>
        <taxon>Hyphomicrobiales</taxon>
        <taxon>Rhizobiaceae</taxon>
        <taxon>Rhizobium/Agrobacterium group</taxon>
        <taxon>Pararhizobium</taxon>
    </lineage>
</organism>
<dbReference type="PROSITE" id="PS50850">
    <property type="entry name" value="MFS"/>
    <property type="match status" value="1"/>
</dbReference>
<feature type="transmembrane region" description="Helical" evidence="4">
    <location>
        <begin position="254"/>
        <end position="272"/>
    </location>
</feature>
<evidence type="ECO:0000259" key="5">
    <source>
        <dbReference type="PROSITE" id="PS50850"/>
    </source>
</evidence>
<feature type="transmembrane region" description="Helical" evidence="4">
    <location>
        <begin position="26"/>
        <end position="49"/>
    </location>
</feature>
<keyword evidence="2 4" id="KW-1133">Transmembrane helix</keyword>
<gene>
    <name evidence="6" type="ORF">AX760_03160</name>
</gene>
<feature type="transmembrane region" description="Helical" evidence="4">
    <location>
        <begin position="313"/>
        <end position="336"/>
    </location>
</feature>
<keyword evidence="3 4" id="KW-0472">Membrane</keyword>
<dbReference type="SUPFAM" id="SSF103473">
    <property type="entry name" value="MFS general substrate transporter"/>
    <property type="match status" value="1"/>
</dbReference>
<dbReference type="OrthoDB" id="9797953at2"/>
<evidence type="ECO:0000256" key="3">
    <source>
        <dbReference type="ARBA" id="ARBA00023136"/>
    </source>
</evidence>
<reference evidence="6 7" key="1">
    <citation type="submission" date="2016-02" db="EMBL/GenBank/DDBJ databases">
        <title>Genome sequencing of a beta-galactosidase producing bacteria Rhizobium sp. 59.</title>
        <authorList>
            <person name="Wang D."/>
            <person name="Kot W."/>
            <person name="Qin Y."/>
            <person name="Hansen L."/>
            <person name="Naqvi K."/>
            <person name="Rensing C."/>
        </authorList>
    </citation>
    <scope>NUCLEOTIDE SEQUENCE [LARGE SCALE GENOMIC DNA]</scope>
    <source>
        <strain evidence="6 7">59</strain>
    </source>
</reference>
<feature type="transmembrane region" description="Helical" evidence="4">
    <location>
        <begin position="191"/>
        <end position="215"/>
    </location>
</feature>
<dbReference type="Proteomes" id="UP000182661">
    <property type="component" value="Unassembled WGS sequence"/>
</dbReference>
<feature type="transmembrane region" description="Helical" evidence="4">
    <location>
        <begin position="149"/>
        <end position="170"/>
    </location>
</feature>
<dbReference type="GO" id="GO:0005886">
    <property type="term" value="C:plasma membrane"/>
    <property type="evidence" value="ECO:0007669"/>
    <property type="project" value="TreeGrafter"/>
</dbReference>
<dbReference type="EMBL" id="LSRP01000085">
    <property type="protein sequence ID" value="OJF96970.1"/>
    <property type="molecule type" value="Genomic_DNA"/>
</dbReference>
<feature type="transmembrane region" description="Helical" evidence="4">
    <location>
        <begin position="278"/>
        <end position="301"/>
    </location>
</feature>
<evidence type="ECO:0000313" key="7">
    <source>
        <dbReference type="Proteomes" id="UP000182661"/>
    </source>
</evidence>
<feature type="transmembrane region" description="Helical" evidence="4">
    <location>
        <begin position="342"/>
        <end position="362"/>
    </location>
</feature>
<feature type="transmembrane region" description="Helical" evidence="4">
    <location>
        <begin position="227"/>
        <end position="247"/>
    </location>
</feature>
<dbReference type="AlphaFoldDB" id="A0A657LTD3"/>
<protein>
    <submittedName>
        <fullName evidence="6">MFS transporter</fullName>
    </submittedName>
</protein>
<dbReference type="PANTHER" id="PTHR23537">
    <property type="match status" value="1"/>
</dbReference>
<feature type="transmembrane region" description="Helical" evidence="4">
    <location>
        <begin position="56"/>
        <end position="79"/>
    </location>
</feature>
<sequence length="377" mass="38998">MGFGRFSYTPILPGMMAGLDLSPSDAGVIASANFIGYLAGAVLAGYGWAAGHERRLGLLALAATAVLLLAMGLSSSLMVFSVIRFLAGLASAFAMIFLSGIVLGRGLRAGAVHVQSIHFGGVGIGIAVSSLMVWLLAQANTSGLSSWRADWFAGALMAAAGLCVVALLLPKGDVAQQGRTVEKPLLWTRPLVVMTLTYGMFGFGYVITATFLVTMARQGAADQTIEFLAWLLTGLSAALSVVLWRLAVPRFGAVGVYLIGLLVEAAGLVATVCLPLPVAPLIGGMLLGLTFIMITAYGLQIGRGLAPDSPRKALAFMTAAFGVGQIIGPLVAGALAERTGSFTIPTLMAALVLLLCALITGLEMKRIVTALDGQRSR</sequence>
<dbReference type="InterPro" id="IPR020846">
    <property type="entry name" value="MFS_dom"/>
</dbReference>
<accession>A0A657LTD3</accession>
<evidence type="ECO:0000256" key="2">
    <source>
        <dbReference type="ARBA" id="ARBA00022989"/>
    </source>
</evidence>
<evidence type="ECO:0000256" key="4">
    <source>
        <dbReference type="SAM" id="Phobius"/>
    </source>
</evidence>
<dbReference type="PANTHER" id="PTHR23537:SF1">
    <property type="entry name" value="SUGAR TRANSPORTER"/>
    <property type="match status" value="1"/>
</dbReference>
<dbReference type="GO" id="GO:0022857">
    <property type="term" value="F:transmembrane transporter activity"/>
    <property type="evidence" value="ECO:0007669"/>
    <property type="project" value="InterPro"/>
</dbReference>
<evidence type="ECO:0000313" key="6">
    <source>
        <dbReference type="EMBL" id="OJF96970.1"/>
    </source>
</evidence>